<name>A0A4P8L069_9BACT</name>
<dbReference type="Proteomes" id="UP000298602">
    <property type="component" value="Chromosome"/>
</dbReference>
<feature type="domain" description="Peptidase M14" evidence="1">
    <location>
        <begin position="18"/>
        <end position="115"/>
    </location>
</feature>
<reference evidence="2 3" key="1">
    <citation type="submission" date="2019-05" db="EMBL/GenBank/DDBJ databases">
        <title>The Complete Genome Sequence of the n-alkane-degrading Desulfoglaeba alkanexedens ALDC reveals multiple alkylsuccinate synthase gene clusters.</title>
        <authorList>
            <person name="Callaghan A.V."/>
            <person name="Davidova I.A."/>
            <person name="Duncan K.E."/>
            <person name="Morris B."/>
            <person name="McInerney M.J."/>
        </authorList>
    </citation>
    <scope>NUCLEOTIDE SEQUENCE [LARGE SCALE GENOMIC DNA]</scope>
    <source>
        <strain evidence="2 3">ALDC</strain>
    </source>
</reference>
<protein>
    <recommendedName>
        <fullName evidence="1">Peptidase M14 domain-containing protein</fullName>
    </recommendedName>
</protein>
<dbReference type="Pfam" id="PF00246">
    <property type="entry name" value="Peptidase_M14"/>
    <property type="match status" value="1"/>
</dbReference>
<dbReference type="KEGG" id="dax:FDQ92_02185"/>
<evidence type="ECO:0000259" key="1">
    <source>
        <dbReference type="Pfam" id="PF00246"/>
    </source>
</evidence>
<sequence length="430" mass="49217">MPVFDYMPMGEQGVQELYSWLDEYVQKNSQIAQKKSLGRSESGTWDIPAIVVTDRSVPDKDKQVAVITLGRHGHERGTRVVGPEILHYLASDAAREVRKRQTVVVVPMLNPEGAAEDAFNSSMYGITDLEKRVFGALCSEYVPDMMIDYHSLGKTDGSKYDQGDMEVIIPANTTKWGMDEQIHHYVAQQMRKRAEENGWPYEIHSLEDLSAYYFGAPDGRLPHSYLKEKVFLLHMQNPYEQYAMSEYPPGYTNYTCGPAYLRWHTLVFGMETNHWSIRPEQGLGESGMIPCQALLEMGNSRFPWEKDPGYPTNLLCGDFRISVRPMGNTPGQRRVSREKLWPERFYFDVLKREMPDAETTIAEVRYIGDKLPLDFHLCLRMRQKNIRKVLIDGKGSEFETFADTCSLYVMIPICMHQAGTVTLRVTHDAA</sequence>
<dbReference type="SUPFAM" id="SSF53187">
    <property type="entry name" value="Zn-dependent exopeptidases"/>
    <property type="match status" value="1"/>
</dbReference>
<keyword evidence="3" id="KW-1185">Reference proteome</keyword>
<dbReference type="Gene3D" id="3.40.630.10">
    <property type="entry name" value="Zn peptidases"/>
    <property type="match status" value="1"/>
</dbReference>
<evidence type="ECO:0000313" key="3">
    <source>
        <dbReference type="Proteomes" id="UP000298602"/>
    </source>
</evidence>
<dbReference type="GO" id="GO:0004181">
    <property type="term" value="F:metallocarboxypeptidase activity"/>
    <property type="evidence" value="ECO:0007669"/>
    <property type="project" value="InterPro"/>
</dbReference>
<dbReference type="AlphaFoldDB" id="A0A4P8L069"/>
<dbReference type="OrthoDB" id="6221272at2"/>
<accession>A0A4P8L069</accession>
<organism evidence="2 3">
    <name type="scientific">Desulfoglaeba alkanexedens ALDC</name>
    <dbReference type="NCBI Taxonomy" id="980445"/>
    <lineage>
        <taxon>Bacteria</taxon>
        <taxon>Pseudomonadati</taxon>
        <taxon>Thermodesulfobacteriota</taxon>
        <taxon>Syntrophobacteria</taxon>
        <taxon>Syntrophobacterales</taxon>
        <taxon>Syntrophobacteraceae</taxon>
        <taxon>Desulfoglaeba</taxon>
    </lineage>
</organism>
<dbReference type="EMBL" id="CP040098">
    <property type="protein sequence ID" value="QCQ21109.1"/>
    <property type="molecule type" value="Genomic_DNA"/>
</dbReference>
<evidence type="ECO:0000313" key="2">
    <source>
        <dbReference type="EMBL" id="QCQ21109.1"/>
    </source>
</evidence>
<reference evidence="2 3" key="2">
    <citation type="submission" date="2019-05" db="EMBL/GenBank/DDBJ databases">
        <authorList>
            <person name="Suflita J.M."/>
            <person name="Marks C.R."/>
        </authorList>
    </citation>
    <scope>NUCLEOTIDE SEQUENCE [LARGE SCALE GENOMIC DNA]</scope>
    <source>
        <strain evidence="2 3">ALDC</strain>
    </source>
</reference>
<dbReference type="RefSeq" id="WP_137423078.1">
    <property type="nucleotide sequence ID" value="NZ_CP040098.1"/>
</dbReference>
<proteinExistence type="predicted"/>
<dbReference type="GO" id="GO:0006508">
    <property type="term" value="P:proteolysis"/>
    <property type="evidence" value="ECO:0007669"/>
    <property type="project" value="InterPro"/>
</dbReference>
<dbReference type="GO" id="GO:0008270">
    <property type="term" value="F:zinc ion binding"/>
    <property type="evidence" value="ECO:0007669"/>
    <property type="project" value="InterPro"/>
</dbReference>
<dbReference type="InterPro" id="IPR000834">
    <property type="entry name" value="Peptidase_M14"/>
</dbReference>
<gene>
    <name evidence="2" type="ORF">FDQ92_02185</name>
</gene>